<evidence type="ECO:0000313" key="7">
    <source>
        <dbReference type="Proteomes" id="UP001597601"/>
    </source>
</evidence>
<evidence type="ECO:0000256" key="5">
    <source>
        <dbReference type="SAM" id="SignalP"/>
    </source>
</evidence>
<dbReference type="EMBL" id="JBHUON010000005">
    <property type="protein sequence ID" value="MFD2864316.1"/>
    <property type="molecule type" value="Genomic_DNA"/>
</dbReference>
<keyword evidence="3" id="KW-1015">Disulfide bond</keyword>
<evidence type="ECO:0000256" key="4">
    <source>
        <dbReference type="ARBA" id="ARBA00023284"/>
    </source>
</evidence>
<protein>
    <submittedName>
        <fullName evidence="6">TlpA family protein disulfide reductase</fullName>
    </submittedName>
</protein>
<keyword evidence="7" id="KW-1185">Reference proteome</keyword>
<evidence type="ECO:0000256" key="1">
    <source>
        <dbReference type="ARBA" id="ARBA00004196"/>
    </source>
</evidence>
<comment type="caution">
    <text evidence="6">The sequence shown here is derived from an EMBL/GenBank/DDBJ whole genome shotgun (WGS) entry which is preliminary data.</text>
</comment>
<feature type="signal peptide" evidence="5">
    <location>
        <begin position="1"/>
        <end position="19"/>
    </location>
</feature>
<comment type="subcellular location">
    <subcellularLocation>
        <location evidence="1">Cell envelope</location>
    </subcellularLocation>
</comment>
<keyword evidence="4" id="KW-0676">Redox-active center</keyword>
<feature type="chain" id="PRO_5046126706" evidence="5">
    <location>
        <begin position="20"/>
        <end position="526"/>
    </location>
</feature>
<dbReference type="PANTHER" id="PTHR42852:SF6">
    <property type="entry name" value="THIOL:DISULFIDE INTERCHANGE PROTEIN DSBE"/>
    <property type="match status" value="1"/>
</dbReference>
<sequence>MLRIFITCVSLLLSFSAWAQNAYININILNGSVPNYRYYEQNSPLKIEMINGVFKFDEPTQSYTTTLAFNLASPRTINLTYVGVKSLKGNSRRHRFFLSPGDSISLKVDMKKAETDIEINGKGAANNYSLDFKNIETQKNYGDSLPDKVIAIFNKMYRDNKRILADYIKTHEPDNQFIQAHNLDLQYSTVLNFYYFKENNKYRLGDKYERFQPAWERAQDSLFKTVSYRLIDPEKTGGKLNALKQPLSTISNDEALISDNYQELIKHFMRREIESLANEAQTNPEQFFRQWYNADINTGREAYSNGGTNLLKEKIVNTYFTGKTADFMYACLITDALYEIDPKSIVSIFDRYKKLFPKSNYANSFQTQVDEIANREAKKLNEKMIFAFANGTTMKTLDEVLWLTKGKTILVYMWGTWNAPSRSELEKHSAAIRAHFKDKDLTYLYIANYDLKNEAGWKKQIAYFQLEGLHILADDDLNKDIMTKVKGKEYPTYFIIKKDGSYELAKAGYPMKREVLIEQLETAMAN</sequence>
<organism evidence="6 7">
    <name type="scientific">Mucilaginibacter antarcticus</name>
    <dbReference type="NCBI Taxonomy" id="1855725"/>
    <lineage>
        <taxon>Bacteria</taxon>
        <taxon>Pseudomonadati</taxon>
        <taxon>Bacteroidota</taxon>
        <taxon>Sphingobacteriia</taxon>
        <taxon>Sphingobacteriales</taxon>
        <taxon>Sphingobacteriaceae</taxon>
        <taxon>Mucilaginibacter</taxon>
    </lineage>
</organism>
<evidence type="ECO:0000256" key="2">
    <source>
        <dbReference type="ARBA" id="ARBA00022748"/>
    </source>
</evidence>
<dbReference type="RefSeq" id="WP_377124720.1">
    <property type="nucleotide sequence ID" value="NZ_JBHUHN010000001.1"/>
</dbReference>
<proteinExistence type="predicted"/>
<dbReference type="Proteomes" id="UP001597601">
    <property type="component" value="Unassembled WGS sequence"/>
</dbReference>
<dbReference type="InterPro" id="IPR050553">
    <property type="entry name" value="Thioredoxin_ResA/DsbE_sf"/>
</dbReference>
<accession>A0ABW5XNB6</accession>
<keyword evidence="2" id="KW-0201">Cytochrome c-type biogenesis</keyword>
<gene>
    <name evidence="6" type="ORF">ACFSYC_06405</name>
</gene>
<evidence type="ECO:0000313" key="6">
    <source>
        <dbReference type="EMBL" id="MFD2864316.1"/>
    </source>
</evidence>
<name>A0ABW5XNB6_9SPHI</name>
<evidence type="ECO:0000256" key="3">
    <source>
        <dbReference type="ARBA" id="ARBA00023157"/>
    </source>
</evidence>
<keyword evidence="5" id="KW-0732">Signal</keyword>
<dbReference type="SUPFAM" id="SSF52833">
    <property type="entry name" value="Thioredoxin-like"/>
    <property type="match status" value="1"/>
</dbReference>
<dbReference type="PANTHER" id="PTHR42852">
    <property type="entry name" value="THIOL:DISULFIDE INTERCHANGE PROTEIN DSBE"/>
    <property type="match status" value="1"/>
</dbReference>
<dbReference type="InterPro" id="IPR036249">
    <property type="entry name" value="Thioredoxin-like_sf"/>
</dbReference>
<dbReference type="Gene3D" id="3.40.30.10">
    <property type="entry name" value="Glutaredoxin"/>
    <property type="match status" value="1"/>
</dbReference>
<reference evidence="7" key="1">
    <citation type="journal article" date="2019" name="Int. J. Syst. Evol. Microbiol.">
        <title>The Global Catalogue of Microorganisms (GCM) 10K type strain sequencing project: providing services to taxonomists for standard genome sequencing and annotation.</title>
        <authorList>
            <consortium name="The Broad Institute Genomics Platform"/>
            <consortium name="The Broad Institute Genome Sequencing Center for Infectious Disease"/>
            <person name="Wu L."/>
            <person name="Ma J."/>
        </authorList>
    </citation>
    <scope>NUCLEOTIDE SEQUENCE [LARGE SCALE GENOMIC DNA]</scope>
    <source>
        <strain evidence="7">KCTC 52232</strain>
    </source>
</reference>